<feature type="repeat" description="TPR" evidence="1">
    <location>
        <begin position="96"/>
        <end position="129"/>
    </location>
</feature>
<feature type="repeat" description="TPR" evidence="1">
    <location>
        <begin position="130"/>
        <end position="163"/>
    </location>
</feature>
<dbReference type="Gene3D" id="1.25.40.10">
    <property type="entry name" value="Tetratricopeptide repeat domain"/>
    <property type="match status" value="1"/>
</dbReference>
<dbReference type="GO" id="GO:0016853">
    <property type="term" value="F:isomerase activity"/>
    <property type="evidence" value="ECO:0007669"/>
    <property type="project" value="UniProtKB-KW"/>
</dbReference>
<dbReference type="AlphaFoldDB" id="A0A5C3E4V9"/>
<dbReference type="OrthoDB" id="433738at2759"/>
<keyword evidence="3" id="KW-0413">Isomerase</keyword>
<dbReference type="SMART" id="SM00028">
    <property type="entry name" value="TPR"/>
    <property type="match status" value="2"/>
</dbReference>
<protein>
    <submittedName>
        <fullName evidence="3">Related to peptidyl-prolyl cis-trans isomerase</fullName>
    </submittedName>
</protein>
<dbReference type="SUPFAM" id="SSF48452">
    <property type="entry name" value="TPR-like"/>
    <property type="match status" value="1"/>
</dbReference>
<evidence type="ECO:0000313" key="4">
    <source>
        <dbReference type="Proteomes" id="UP000324022"/>
    </source>
</evidence>
<name>A0A5C3E4V9_9BASI</name>
<dbReference type="InterPro" id="IPR019734">
    <property type="entry name" value="TPR_rpt"/>
</dbReference>
<sequence>MAVIEPVADNNQNVASSRHQPSAPTSKSSMTIEEQLIKAEELKSSGNHAFEKGGLTEALNKWHHSLLYCAGINSFASLYGARSTDAENERAAGITSAVYNNMAACYLRQSKWEKAVYAASKTLALAPKNLKALYRRAEAYLELGRNQLAAKDIDIALDLRPEDAVIRKLGARLVQAFEVEEMERQQDRGAASST</sequence>
<gene>
    <name evidence="3" type="ORF">UTRI_02794_B</name>
</gene>
<proteinExistence type="predicted"/>
<accession>A0A5C3E4V9</accession>
<dbReference type="PANTHER" id="PTHR46512">
    <property type="entry name" value="PEPTIDYLPROLYL ISOMERASE"/>
    <property type="match status" value="1"/>
</dbReference>
<dbReference type="Proteomes" id="UP000324022">
    <property type="component" value="Unassembled WGS sequence"/>
</dbReference>
<evidence type="ECO:0000313" key="3">
    <source>
        <dbReference type="EMBL" id="SPO25105.1"/>
    </source>
</evidence>
<dbReference type="PROSITE" id="PS50005">
    <property type="entry name" value="TPR"/>
    <property type="match status" value="2"/>
</dbReference>
<keyword evidence="4" id="KW-1185">Reference proteome</keyword>
<dbReference type="InterPro" id="IPR011990">
    <property type="entry name" value="TPR-like_helical_dom_sf"/>
</dbReference>
<reference evidence="3 4" key="1">
    <citation type="submission" date="2018-03" db="EMBL/GenBank/DDBJ databases">
        <authorList>
            <person name="Guldener U."/>
        </authorList>
    </citation>
    <scope>NUCLEOTIDE SEQUENCE [LARGE SCALE GENOMIC DNA]</scope>
    <source>
        <strain evidence="3 4">NBRC100155</strain>
    </source>
</reference>
<evidence type="ECO:0000256" key="2">
    <source>
        <dbReference type="SAM" id="MobiDB-lite"/>
    </source>
</evidence>
<dbReference type="InterPro" id="IPR050754">
    <property type="entry name" value="FKBP4/5/8-like"/>
</dbReference>
<keyword evidence="1" id="KW-0802">TPR repeat</keyword>
<feature type="compositionally biased region" description="Polar residues" evidence="2">
    <location>
        <begin position="9"/>
        <end position="31"/>
    </location>
</feature>
<feature type="region of interest" description="Disordered" evidence="2">
    <location>
        <begin position="1"/>
        <end position="31"/>
    </location>
</feature>
<evidence type="ECO:0000256" key="1">
    <source>
        <dbReference type="PROSITE-ProRule" id="PRU00339"/>
    </source>
</evidence>
<organism evidence="3 4">
    <name type="scientific">Ustilago trichophora</name>
    <dbReference type="NCBI Taxonomy" id="86804"/>
    <lineage>
        <taxon>Eukaryota</taxon>
        <taxon>Fungi</taxon>
        <taxon>Dikarya</taxon>
        <taxon>Basidiomycota</taxon>
        <taxon>Ustilaginomycotina</taxon>
        <taxon>Ustilaginomycetes</taxon>
        <taxon>Ustilaginales</taxon>
        <taxon>Ustilaginaceae</taxon>
        <taxon>Ustilago</taxon>
    </lineage>
</organism>
<dbReference type="EMBL" id="OOIN01000010">
    <property type="protein sequence ID" value="SPO25105.1"/>
    <property type="molecule type" value="Genomic_DNA"/>
</dbReference>